<evidence type="ECO:0000313" key="4">
    <source>
        <dbReference type="Proteomes" id="UP000323426"/>
    </source>
</evidence>
<dbReference type="GO" id="GO:0016810">
    <property type="term" value="F:hydrolase activity, acting on carbon-nitrogen (but not peptide) bonds"/>
    <property type="evidence" value="ECO:0007669"/>
    <property type="project" value="InterPro"/>
</dbReference>
<dbReference type="PANTHER" id="PTHR43135:SF3">
    <property type="entry name" value="ALPHA-D-RIBOSE 1-METHYLPHOSPHONATE 5-TRIPHOSPHATE DIPHOSPHATASE"/>
    <property type="match status" value="1"/>
</dbReference>
<protein>
    <submittedName>
        <fullName evidence="3">Amidohydrolase family protein</fullName>
    </submittedName>
</protein>
<evidence type="ECO:0000259" key="2">
    <source>
        <dbReference type="Pfam" id="PF01979"/>
    </source>
</evidence>
<dbReference type="SUPFAM" id="SSF51338">
    <property type="entry name" value="Composite domain of metallo-dependent hydrolases"/>
    <property type="match status" value="2"/>
</dbReference>
<comment type="caution">
    <text evidence="3">The sequence shown here is derived from an EMBL/GenBank/DDBJ whole genome shotgun (WGS) entry which is preliminary data.</text>
</comment>
<keyword evidence="1" id="KW-0732">Signal</keyword>
<proteinExistence type="predicted"/>
<gene>
    <name evidence="3" type="ORF">F0145_12960</name>
</gene>
<dbReference type="AlphaFoldDB" id="A0A5M6DBP0"/>
<reference evidence="3 4" key="1">
    <citation type="submission" date="2019-09" db="EMBL/GenBank/DDBJ databases">
        <title>Genome sequence and assembly of Adhaeribacter sp.</title>
        <authorList>
            <person name="Chhetri G."/>
        </authorList>
    </citation>
    <scope>NUCLEOTIDE SEQUENCE [LARGE SCALE GENOMIC DNA]</scope>
    <source>
        <strain evidence="3 4">DK36</strain>
    </source>
</reference>
<dbReference type="InterPro" id="IPR006680">
    <property type="entry name" value="Amidohydro-rel"/>
</dbReference>
<keyword evidence="3" id="KW-0378">Hydrolase</keyword>
<dbReference type="CDD" id="cd01309">
    <property type="entry name" value="Met_dep_hydrolase_C"/>
    <property type="match status" value="1"/>
</dbReference>
<dbReference type="Gene3D" id="2.30.40.10">
    <property type="entry name" value="Urease, subunit C, domain 1"/>
    <property type="match status" value="1"/>
</dbReference>
<sequence>MKRFYLTALLLCAGRFLATAQETFPRNGVYDDRPGLVAFTNATIFTDYQTRLDNATLLIRNGKVVATGAKVKIPADAVVVDVKGKYIYPSLIDIFSSYGLPPVIKVQVPYATGPSETQKKGPYSWNQAIRAENNAAEIFRVDAKAADDYRKQGFGTVLALHPDGIARGTAALVTLGQKRENEVILLDRAAAGLSFDRGSSTQDYPGSLMGAIALLRQTYLDADWNAKTPGKEQNLSLKAFTDTRKLPQIFEATDKLNLVRADKIGDEFGQQYIIKSRGDEYQNLNEVKATKATLIVPLNFPDAYNVEDPFDASRVAIEDLKHWEMAPANPATVAKANIPFALTAADLKDKKKFLPNLRQAIAYGLDEQEALKALTQTPARLLKAEHLVGALNPNMVANFIITSKPIFQEDNVILENWIQGEQYKLSEIPADVRGVYNLQVGQQAGLRLEIAGNPDKPEARIAFKASGATDTTKVKGKIFLNGDLITLSYNPDVKKQENTVRLSGWYAGPAKGYQGEGLLPDATPVKWNAKLAKALTVQARRDTIKAKDPIVLGNNIYPFAAFGRTSLPKQEIVLIKNTTVWTNEQAGKLENTDVLLRNGKIEKVGKNLSAAGAKVVDGTNKHLTPGIIDEHSHIAINGSVNEGTQAVSAEVRVGDVINPEDVNIYRQLAGGVTASQLLHGSANPIGGQSAIIKLRYGLGAEDLKIKGADSYIKFALGENVKRSNTQNVTRFPQTRMGVEQVFYDAFQRAKEYEKAHQAYNRLSKAAKTKAEVPRRDLELETLVEILNNKRFITCHSYVQSEINMLLKVADQMGFKVNTFTHILEGYKVADKMKNHGAGASTFSDWWAYKMEVKDAIPYNAAIMHSMGLVTAINSDDAEMARRLNQEAAKTMKYGGLSEEEALKLVTLNPAKLLHLDHRMGSIKPGKDADLVLWTDHPLSIYAKPAKTYVDGIAYFDLETDKQLQTEVAKERQRLIQKMLNAKQAGAPTQPIPTTTRGQVLHCEDVE</sequence>
<dbReference type="InterPro" id="IPR051781">
    <property type="entry name" value="Metallo-dep_Hydrolase"/>
</dbReference>
<dbReference type="RefSeq" id="WP_150088846.1">
    <property type="nucleotide sequence ID" value="NZ_VWSF01000009.1"/>
</dbReference>
<evidence type="ECO:0000256" key="1">
    <source>
        <dbReference type="SAM" id="SignalP"/>
    </source>
</evidence>
<keyword evidence="4" id="KW-1185">Reference proteome</keyword>
<dbReference type="Gene3D" id="3.20.20.140">
    <property type="entry name" value="Metal-dependent hydrolases"/>
    <property type="match status" value="2"/>
</dbReference>
<dbReference type="InterPro" id="IPR011059">
    <property type="entry name" value="Metal-dep_hydrolase_composite"/>
</dbReference>
<dbReference type="PANTHER" id="PTHR43135">
    <property type="entry name" value="ALPHA-D-RIBOSE 1-METHYLPHOSPHONATE 5-TRIPHOSPHATE DIPHOSPHATASE"/>
    <property type="match status" value="1"/>
</dbReference>
<feature type="domain" description="Amidohydrolase-related" evidence="2">
    <location>
        <begin position="862"/>
        <end position="942"/>
    </location>
</feature>
<dbReference type="InterPro" id="IPR032466">
    <property type="entry name" value="Metal_Hydrolase"/>
</dbReference>
<dbReference type="EMBL" id="VWSF01000009">
    <property type="protein sequence ID" value="KAA5544964.1"/>
    <property type="molecule type" value="Genomic_DNA"/>
</dbReference>
<name>A0A5M6DBP0_9BACT</name>
<dbReference type="Pfam" id="PF01979">
    <property type="entry name" value="Amidohydro_1"/>
    <property type="match status" value="1"/>
</dbReference>
<evidence type="ECO:0000313" key="3">
    <source>
        <dbReference type="EMBL" id="KAA5544964.1"/>
    </source>
</evidence>
<dbReference type="Proteomes" id="UP000323426">
    <property type="component" value="Unassembled WGS sequence"/>
</dbReference>
<feature type="signal peptide" evidence="1">
    <location>
        <begin position="1"/>
        <end position="20"/>
    </location>
</feature>
<feature type="chain" id="PRO_5024304440" evidence="1">
    <location>
        <begin position="21"/>
        <end position="1006"/>
    </location>
</feature>
<organism evidence="3 4">
    <name type="scientific">Adhaeribacter rhizoryzae</name>
    <dbReference type="NCBI Taxonomy" id="2607907"/>
    <lineage>
        <taxon>Bacteria</taxon>
        <taxon>Pseudomonadati</taxon>
        <taxon>Bacteroidota</taxon>
        <taxon>Cytophagia</taxon>
        <taxon>Cytophagales</taxon>
        <taxon>Hymenobacteraceae</taxon>
        <taxon>Adhaeribacter</taxon>
    </lineage>
</organism>
<dbReference type="SUPFAM" id="SSF51556">
    <property type="entry name" value="Metallo-dependent hydrolases"/>
    <property type="match status" value="1"/>
</dbReference>
<accession>A0A5M6DBP0</accession>